<organism evidence="2 4">
    <name type="scientific">Capnocytophaga catalasegens</name>
    <dbReference type="NCBI Taxonomy" id="1004260"/>
    <lineage>
        <taxon>Bacteria</taxon>
        <taxon>Pseudomonadati</taxon>
        <taxon>Bacteroidota</taxon>
        <taxon>Flavobacteriia</taxon>
        <taxon>Flavobacteriales</taxon>
        <taxon>Flavobacteriaceae</taxon>
        <taxon>Capnocytophaga</taxon>
    </lineage>
</organism>
<evidence type="ECO:0000313" key="3">
    <source>
        <dbReference type="EMBL" id="GJM52358.1"/>
    </source>
</evidence>
<dbReference type="RefSeq" id="WP_264845031.1">
    <property type="nucleotide sequence ID" value="NZ_BPMA01000002.1"/>
</dbReference>
<name>A0AAV5AUH5_9FLAO</name>
<keyword evidence="1" id="KW-0732">Signal</keyword>
<dbReference type="Pfam" id="PF13585">
    <property type="entry name" value="CHU_C"/>
    <property type="match status" value="1"/>
</dbReference>
<evidence type="ECO:0008006" key="6">
    <source>
        <dbReference type="Google" id="ProtNLM"/>
    </source>
</evidence>
<feature type="chain" id="PRO_5043383125" description="Peptidase M12B domain-containing protein" evidence="1">
    <location>
        <begin position="28"/>
        <end position="948"/>
    </location>
</feature>
<reference evidence="2 5" key="1">
    <citation type="submission" date="2021-11" db="EMBL/GenBank/DDBJ databases">
        <title>Draft genome sequence of Capnocytophaga sp. strain KC07075 isolated from cat oral cavity.</title>
        <authorList>
            <person name="Suzuki M."/>
            <person name="Imaoka K."/>
            <person name="Kimura M."/>
            <person name="Morikawa S."/>
            <person name="Maeda K."/>
        </authorList>
    </citation>
    <scope>NUCLEOTIDE SEQUENCE</scope>
    <source>
        <strain evidence="2">KC07075</strain>
        <strain evidence="3 5">KC07079</strain>
    </source>
</reference>
<dbReference type="Pfam" id="PF13582">
    <property type="entry name" value="Reprolysin_3"/>
    <property type="match status" value="1"/>
</dbReference>
<dbReference type="SUPFAM" id="SSF55486">
    <property type="entry name" value="Metalloproteases ('zincins'), catalytic domain"/>
    <property type="match status" value="1"/>
</dbReference>
<evidence type="ECO:0000256" key="1">
    <source>
        <dbReference type="SAM" id="SignalP"/>
    </source>
</evidence>
<dbReference type="GO" id="GO:0008237">
    <property type="term" value="F:metallopeptidase activity"/>
    <property type="evidence" value="ECO:0007669"/>
    <property type="project" value="InterPro"/>
</dbReference>
<evidence type="ECO:0000313" key="2">
    <source>
        <dbReference type="EMBL" id="GJM49097.1"/>
    </source>
</evidence>
<keyword evidence="5" id="KW-1185">Reference proteome</keyword>
<dbReference type="EMBL" id="BQKA01000001">
    <property type="protein sequence ID" value="GJM49097.1"/>
    <property type="molecule type" value="Genomic_DNA"/>
</dbReference>
<feature type="signal peptide" evidence="1">
    <location>
        <begin position="1"/>
        <end position="27"/>
    </location>
</feature>
<dbReference type="EMBL" id="BQKB01000011">
    <property type="protein sequence ID" value="GJM52358.1"/>
    <property type="molecule type" value="Genomic_DNA"/>
</dbReference>
<sequence>MYFFKKNTTKSILLLLILFINCSISSAQEIVLPISSKTIINIFNTGEKNIKWEFPIDNSNEISLVWSEKQTSFSVQNIKTFVGYENDTFRATLSFQNDQISGNLMLSDREITLFTNPQGSISITSSHLHNAHCGNCVSNECSISPPASIRFQSGIETPLQLSEFTTNQSKSLADDVLRVYRLAMPITYEYYTSKFRNNLLDVQLFWANTEISLNEIYLRDLAVKFQVVNNEKLVITTIDDPINNANFRKNAREIILNSTENINKLITANDYDIGIVIGKNSQLQEFPDGTPQGGLLGLAGVGAGYISSFKAQGIAIASTLTIAHEIGHMLGAQHTFSEGGDGSVKTEPKEGQSIMSYGTPANFFSLVSIFEHIKPLLARMPYYSDNARKNLVGIPFYNDNFYYNNASYGIKTGNKAPSLNKSNLKTKYTLPQNTFFQFQMKATDPENQKLYYLAHQADIKSLDTNEASNAVFLTQPASVKNRSCFQTEYEPNLINFYKLNEELYTERAFSTPTQTGTFTFWLGVRDSDLDPNYTERTNRATTYDMMQTSVEIKQGIPFVLTNEFAQSYKAGQKLNLKWNVDANSFGSHSNVRILLSDDFGDTFRYVLVDKTENDGTCEIVFPSDISIGTTKIKSPFSATDTFDIPAGVIKIEVIDHIAYAISHTRPFSAKRRLSSIETQIIGGFTLEKSEITFQNTPEREITVFCHQIPEKATVTAISTCNANTSPNISYKETNVQSQCKQHTLIREWTATDLCGNTAIFQQLIHIIPASEPLVFIGNLPQNIVVSCNNIPLPATYLATKGGCDAVQITYEEQKDSNTSCKETYTITRYWTATDQCGNKATHTQTIMVLPEIKIYNAVSKNYNTNYFKIEGLEAYTDTHVLIFDQMGLRVYETYNYGVNGNVFKGISNVKGFSQGKKVPNGTYFYILSYKDFQKQSYRKSGFLYVGGD</sequence>
<protein>
    <recommendedName>
        <fullName evidence="6">Peptidase M12B domain-containing protein</fullName>
    </recommendedName>
</protein>
<proteinExistence type="predicted"/>
<dbReference type="InterPro" id="IPR024079">
    <property type="entry name" value="MetalloPept_cat_dom_sf"/>
</dbReference>
<dbReference type="AlphaFoldDB" id="A0AAV5AUH5"/>
<evidence type="ECO:0000313" key="5">
    <source>
        <dbReference type="Proteomes" id="UP001208692"/>
    </source>
</evidence>
<dbReference type="Proteomes" id="UP001208692">
    <property type="component" value="Unassembled WGS sequence"/>
</dbReference>
<comment type="caution">
    <text evidence="2">The sequence shown here is derived from an EMBL/GenBank/DDBJ whole genome shotgun (WGS) entry which is preliminary data.</text>
</comment>
<accession>A0AAV5AUH5</accession>
<evidence type="ECO:0000313" key="4">
    <source>
        <dbReference type="Proteomes" id="UP001207736"/>
    </source>
</evidence>
<dbReference type="Gene3D" id="3.40.390.10">
    <property type="entry name" value="Collagenase (Catalytic Domain)"/>
    <property type="match status" value="1"/>
</dbReference>
<dbReference type="Proteomes" id="UP001207736">
    <property type="component" value="Unassembled WGS sequence"/>
</dbReference>
<gene>
    <name evidence="2" type="ORF">RCZ15_00730</name>
    <name evidence="3" type="ORF">RCZ16_06760</name>
</gene>